<evidence type="ECO:0000256" key="2">
    <source>
        <dbReference type="ARBA" id="ARBA00022737"/>
    </source>
</evidence>
<dbReference type="GO" id="GO:0005737">
    <property type="term" value="C:cytoplasm"/>
    <property type="evidence" value="ECO:0007669"/>
    <property type="project" value="TreeGrafter"/>
</dbReference>
<dbReference type="GO" id="GO:0016020">
    <property type="term" value="C:membrane"/>
    <property type="evidence" value="ECO:0007669"/>
    <property type="project" value="InterPro"/>
</dbReference>
<dbReference type="PANTHER" id="PTHR46682:SF1">
    <property type="entry name" value="ADHESION G-PROTEIN COUPLED RECEPTOR V1"/>
    <property type="match status" value="1"/>
</dbReference>
<keyword evidence="1" id="KW-0732">Signal</keyword>
<evidence type="ECO:0000256" key="3">
    <source>
        <dbReference type="ARBA" id="ARBA00022837"/>
    </source>
</evidence>
<comment type="caution">
    <text evidence="5">The sequence shown here is derived from an EMBL/GenBank/DDBJ whole genome shotgun (WGS) entry which is preliminary data.</text>
</comment>
<dbReference type="InterPro" id="IPR003644">
    <property type="entry name" value="Calx_beta"/>
</dbReference>
<keyword evidence="2" id="KW-0677">Repeat</keyword>
<dbReference type="InterPro" id="IPR038081">
    <property type="entry name" value="CalX-like_sf"/>
</dbReference>
<keyword evidence="5" id="KW-0675">Receptor</keyword>
<dbReference type="InterPro" id="IPR026919">
    <property type="entry name" value="ADGRV1"/>
</dbReference>
<dbReference type="SUPFAM" id="SSF141072">
    <property type="entry name" value="CalX-like"/>
    <property type="match status" value="1"/>
</dbReference>
<dbReference type="Gene3D" id="2.60.40.2030">
    <property type="match status" value="1"/>
</dbReference>
<sequence>MIRVVRSAGLFRNISVIYSTAVSSPSSATAGNDYASITGEEVIIEEGSSSVNIPVTILADELPELDETFQLSLVSVYFTEEVPEDMGDGGPQLGEITVSEIVIREND</sequence>
<dbReference type="Pfam" id="PF03160">
    <property type="entry name" value="Calx-beta"/>
    <property type="match status" value="1"/>
</dbReference>
<dbReference type="GO" id="GO:0004930">
    <property type="term" value="F:G protein-coupled receptor activity"/>
    <property type="evidence" value="ECO:0007669"/>
    <property type="project" value="InterPro"/>
</dbReference>
<dbReference type="GO" id="GO:0010855">
    <property type="term" value="F:adenylate cyclase inhibitor activity"/>
    <property type="evidence" value="ECO:0007669"/>
    <property type="project" value="TreeGrafter"/>
</dbReference>
<protein>
    <submittedName>
        <fullName evidence="5">Adhesion G-protein coupled receptor V1</fullName>
    </submittedName>
</protein>
<reference evidence="5" key="1">
    <citation type="submission" date="2023-03" db="EMBL/GenBank/DDBJ databases">
        <authorList>
            <person name="Steffen K."/>
            <person name="Cardenas P."/>
        </authorList>
    </citation>
    <scope>NUCLEOTIDE SEQUENCE</scope>
</reference>
<evidence type="ECO:0000313" key="5">
    <source>
        <dbReference type="EMBL" id="CAI8042602.1"/>
    </source>
</evidence>
<dbReference type="Proteomes" id="UP001174909">
    <property type="component" value="Unassembled WGS sequence"/>
</dbReference>
<proteinExistence type="predicted"/>
<evidence type="ECO:0000259" key="4">
    <source>
        <dbReference type="Pfam" id="PF03160"/>
    </source>
</evidence>
<gene>
    <name evidence="5" type="ORF">GBAR_LOCUS23621</name>
</gene>
<evidence type="ECO:0000313" key="6">
    <source>
        <dbReference type="Proteomes" id="UP001174909"/>
    </source>
</evidence>
<accession>A0AA35T7E3</accession>
<dbReference type="GO" id="GO:0001965">
    <property type="term" value="F:G-protein alpha-subunit binding"/>
    <property type="evidence" value="ECO:0007669"/>
    <property type="project" value="TreeGrafter"/>
</dbReference>
<dbReference type="GO" id="GO:0071277">
    <property type="term" value="P:cellular response to calcium ion"/>
    <property type="evidence" value="ECO:0007669"/>
    <property type="project" value="TreeGrafter"/>
</dbReference>
<feature type="non-terminal residue" evidence="5">
    <location>
        <position position="107"/>
    </location>
</feature>
<keyword evidence="6" id="KW-1185">Reference proteome</keyword>
<organism evidence="5 6">
    <name type="scientific">Geodia barretti</name>
    <name type="common">Barrett's horny sponge</name>
    <dbReference type="NCBI Taxonomy" id="519541"/>
    <lineage>
        <taxon>Eukaryota</taxon>
        <taxon>Metazoa</taxon>
        <taxon>Porifera</taxon>
        <taxon>Demospongiae</taxon>
        <taxon>Heteroscleromorpha</taxon>
        <taxon>Tetractinellida</taxon>
        <taxon>Astrophorina</taxon>
        <taxon>Geodiidae</taxon>
        <taxon>Geodia</taxon>
    </lineage>
</organism>
<name>A0AA35T7E3_GEOBA</name>
<feature type="domain" description="Calx-beta" evidence="4">
    <location>
        <begin position="2"/>
        <end position="82"/>
    </location>
</feature>
<keyword evidence="3" id="KW-0106">Calcium</keyword>
<dbReference type="EMBL" id="CASHTH010003273">
    <property type="protein sequence ID" value="CAI8042602.1"/>
    <property type="molecule type" value="Genomic_DNA"/>
</dbReference>
<dbReference type="PANTHER" id="PTHR46682">
    <property type="entry name" value="ADHESION G-PROTEIN COUPLED RECEPTOR V1"/>
    <property type="match status" value="1"/>
</dbReference>
<evidence type="ECO:0000256" key="1">
    <source>
        <dbReference type="ARBA" id="ARBA00022729"/>
    </source>
</evidence>
<dbReference type="AlphaFoldDB" id="A0AA35T7E3"/>